<keyword evidence="2" id="KW-1133">Transmembrane helix</keyword>
<dbReference type="InParanoid" id="A0A2R5GU54"/>
<evidence type="ECO:0000313" key="3">
    <source>
        <dbReference type="EMBL" id="GBG34380.1"/>
    </source>
</evidence>
<proteinExistence type="predicted"/>
<evidence type="ECO:0000256" key="2">
    <source>
        <dbReference type="SAM" id="Phobius"/>
    </source>
</evidence>
<feature type="region of interest" description="Disordered" evidence="1">
    <location>
        <begin position="94"/>
        <end position="139"/>
    </location>
</feature>
<accession>A0A2R5GU54</accession>
<dbReference type="EMBL" id="BEYU01000190">
    <property type="protein sequence ID" value="GBG34380.1"/>
    <property type="molecule type" value="Genomic_DNA"/>
</dbReference>
<dbReference type="AlphaFoldDB" id="A0A2R5GU54"/>
<gene>
    <name evidence="3" type="ORF">FCC1311_106042</name>
</gene>
<name>A0A2R5GU54_9STRA</name>
<feature type="region of interest" description="Disordered" evidence="1">
    <location>
        <begin position="1"/>
        <end position="42"/>
    </location>
</feature>
<protein>
    <submittedName>
        <fullName evidence="3">Exostosin-like 1</fullName>
    </submittedName>
</protein>
<dbReference type="Proteomes" id="UP000241890">
    <property type="component" value="Unassembled WGS sequence"/>
</dbReference>
<reference evidence="3 4" key="1">
    <citation type="submission" date="2017-12" db="EMBL/GenBank/DDBJ databases">
        <title>Sequencing, de novo assembly and annotation of complete genome of a new Thraustochytrid species, strain FCC1311.</title>
        <authorList>
            <person name="Sedici K."/>
            <person name="Godart F."/>
            <person name="Aiese Cigliano R."/>
            <person name="Sanseverino W."/>
            <person name="Barakat M."/>
            <person name="Ortet P."/>
            <person name="Marechal E."/>
            <person name="Cagnac O."/>
            <person name="Amato A."/>
        </authorList>
    </citation>
    <scope>NUCLEOTIDE SEQUENCE [LARGE SCALE GENOMIC DNA]</scope>
</reference>
<organism evidence="3 4">
    <name type="scientific">Hondaea fermentalgiana</name>
    <dbReference type="NCBI Taxonomy" id="2315210"/>
    <lineage>
        <taxon>Eukaryota</taxon>
        <taxon>Sar</taxon>
        <taxon>Stramenopiles</taxon>
        <taxon>Bigyra</taxon>
        <taxon>Labyrinthulomycetes</taxon>
        <taxon>Thraustochytrida</taxon>
        <taxon>Thraustochytriidae</taxon>
        <taxon>Hondaea</taxon>
    </lineage>
</organism>
<evidence type="ECO:0000256" key="1">
    <source>
        <dbReference type="SAM" id="MobiDB-lite"/>
    </source>
</evidence>
<feature type="transmembrane region" description="Helical" evidence="2">
    <location>
        <begin position="52"/>
        <end position="71"/>
    </location>
</feature>
<evidence type="ECO:0000313" key="4">
    <source>
        <dbReference type="Proteomes" id="UP000241890"/>
    </source>
</evidence>
<feature type="compositionally biased region" description="Polar residues" evidence="1">
    <location>
        <begin position="104"/>
        <end position="117"/>
    </location>
</feature>
<dbReference type="OrthoDB" id="8843472at2759"/>
<keyword evidence="4" id="KW-1185">Reference proteome</keyword>
<sequence>MLNPRRGRREGADEEELEGLRSGRSANQNAVNSPGREATSDSGMSMREFIKLSLAGILAGFVFVTAMDYFLPSTPSVPNVGGAAPSPTPSILDSAPGYYKGTKAASSSTQYQEQGAQGQVPARKETSAPTPPPQPTCIRSRDLTLPLWVKMSDVRRGSLSRQTPPSDAQKFFIFEDEKALNTDLVVKCLLASIDAPLPADGTRDINVADILLQSHVQDHEHLRFALTDIALLEGFRQHPDRVYDITEASYIVLGYLPYVSFELPDTDIILDICPWLEDGLVSHADRQLAAMDVLDGLPQWSNGTTRNQFTMIHSRSLGEQGLRTSISPEVTERLVHGHVRMLTGSTTLLDKTLRKNLKKKIWKKTLGAEAFMKNVLRVPLVANPFLSKEAFTQTERSIQYFFDEVIGDAAAAKSLRNMQHQIVMSRARITGHAHAFGLMDDRKQNALLMERAEHCFVTNREVDTTDAIGMATLYDAIRAGCIPILLFDNEELPFTMQVDWTNAVYITAGASCFDKAVVEIPMLEEMTQAPQAKALHKTTLRHLLPMLEFPPAFVDPRVEAPVASGNVTATTAQRPSATHAYGVVSAILEELKLMPPRR</sequence>
<keyword evidence="2" id="KW-0472">Membrane</keyword>
<comment type="caution">
    <text evidence="3">The sequence shown here is derived from an EMBL/GenBank/DDBJ whole genome shotgun (WGS) entry which is preliminary data.</text>
</comment>
<keyword evidence="2" id="KW-0812">Transmembrane</keyword>